<dbReference type="EMBL" id="APJX01000003">
    <property type="protein sequence ID" value="EMS80087.1"/>
    <property type="molecule type" value="Genomic_DNA"/>
</dbReference>
<comment type="caution">
    <text evidence="1">The sequence shown here is derived from an EMBL/GenBank/DDBJ whole genome shotgun (WGS) entry which is preliminary data.</text>
</comment>
<proteinExistence type="predicted"/>
<reference evidence="1 2" key="1">
    <citation type="journal article" date="2013" name="Genome Announc.">
        <title>Draft Genome Sequence of Desulfotignum phosphitoxidans DSM 13687 Strain FiPS-3.</title>
        <authorList>
            <person name="Poehlein A."/>
            <person name="Daniel R."/>
            <person name="Simeonova D.D."/>
        </authorList>
    </citation>
    <scope>NUCLEOTIDE SEQUENCE [LARGE SCALE GENOMIC DNA]</scope>
    <source>
        <strain evidence="1 2">DSM 13687</strain>
    </source>
</reference>
<gene>
    <name evidence="1" type="ORF">Dpo_3c02300</name>
</gene>
<name>S0G622_9BACT</name>
<evidence type="ECO:0000313" key="1">
    <source>
        <dbReference type="EMBL" id="EMS80087.1"/>
    </source>
</evidence>
<accession>S0G622</accession>
<organism evidence="1 2">
    <name type="scientific">Desulfotignum phosphitoxidans DSM 13687</name>
    <dbReference type="NCBI Taxonomy" id="1286635"/>
    <lineage>
        <taxon>Bacteria</taxon>
        <taxon>Pseudomonadati</taxon>
        <taxon>Thermodesulfobacteriota</taxon>
        <taxon>Desulfobacteria</taxon>
        <taxon>Desulfobacterales</taxon>
        <taxon>Desulfobacteraceae</taxon>
        <taxon>Desulfotignum</taxon>
    </lineage>
</organism>
<dbReference type="AlphaFoldDB" id="S0G622"/>
<keyword evidence="2" id="KW-1185">Reference proteome</keyword>
<dbReference type="Proteomes" id="UP000014216">
    <property type="component" value="Unassembled WGS sequence"/>
</dbReference>
<sequence length="105" mass="11885">MGRSFLFICFKTVFAFRWPARPKTSFLSLAINLKHYHYRIFCATLKPGECVNFFLGPLKKNRPIPGSEKMAGSHMAGIISLRYQCRRFLAANVCHMGTPGMKPAS</sequence>
<evidence type="ECO:0000313" key="2">
    <source>
        <dbReference type="Proteomes" id="UP000014216"/>
    </source>
</evidence>
<protein>
    <submittedName>
        <fullName evidence="1">Uncharacterized protein</fullName>
    </submittedName>
</protein>